<dbReference type="Proteomes" id="UP000585437">
    <property type="component" value="Unassembled WGS sequence"/>
</dbReference>
<dbReference type="GO" id="GO:0005507">
    <property type="term" value="F:copper ion binding"/>
    <property type="evidence" value="ECO:0007669"/>
    <property type="project" value="InterPro"/>
</dbReference>
<feature type="topological domain" description="Periplasmic" evidence="11">
    <location>
        <begin position="48"/>
        <end position="214"/>
    </location>
</feature>
<keyword evidence="5 11" id="KW-1003">Cell membrane</keyword>
<feature type="transmembrane region" description="Helical" evidence="12">
    <location>
        <begin position="24"/>
        <end position="46"/>
    </location>
</feature>
<reference evidence="13 14" key="1">
    <citation type="submission" date="2020-08" db="EMBL/GenBank/DDBJ databases">
        <title>The Agave Microbiome: Exploring the role of microbial communities in plant adaptations to desert environments.</title>
        <authorList>
            <person name="Partida-Martinez L.P."/>
        </authorList>
    </citation>
    <scope>NUCLEOTIDE SEQUENCE [LARGE SCALE GENOMIC DNA]</scope>
    <source>
        <strain evidence="13 14">AS3.12</strain>
    </source>
</reference>
<dbReference type="EMBL" id="JACHBU010000002">
    <property type="protein sequence ID" value="MBB6507513.1"/>
    <property type="molecule type" value="Genomic_DNA"/>
</dbReference>
<dbReference type="PIRSF" id="PIRSF005413">
    <property type="entry name" value="COX11"/>
    <property type="match status" value="1"/>
</dbReference>
<dbReference type="GO" id="GO:0005886">
    <property type="term" value="C:plasma membrane"/>
    <property type="evidence" value="ECO:0007669"/>
    <property type="project" value="UniProtKB-SubCell"/>
</dbReference>
<evidence type="ECO:0000256" key="3">
    <source>
        <dbReference type="ARBA" id="ARBA00009620"/>
    </source>
</evidence>
<keyword evidence="7 11" id="KW-0735">Signal-anchor</keyword>
<evidence type="ECO:0000313" key="13">
    <source>
        <dbReference type="EMBL" id="MBB6507513.1"/>
    </source>
</evidence>
<keyword evidence="11" id="KW-0997">Cell inner membrane</keyword>
<evidence type="ECO:0000256" key="8">
    <source>
        <dbReference type="ARBA" id="ARBA00022989"/>
    </source>
</evidence>
<keyword evidence="14" id="KW-1185">Reference proteome</keyword>
<evidence type="ECO:0000256" key="5">
    <source>
        <dbReference type="ARBA" id="ARBA00022475"/>
    </source>
</evidence>
<evidence type="ECO:0000256" key="12">
    <source>
        <dbReference type="SAM" id="Phobius"/>
    </source>
</evidence>
<evidence type="ECO:0000313" key="14">
    <source>
        <dbReference type="Proteomes" id="UP000585437"/>
    </source>
</evidence>
<evidence type="ECO:0000256" key="7">
    <source>
        <dbReference type="ARBA" id="ARBA00022968"/>
    </source>
</evidence>
<evidence type="ECO:0000256" key="11">
    <source>
        <dbReference type="HAMAP-Rule" id="MF_00155"/>
    </source>
</evidence>
<dbReference type="Gene3D" id="2.60.370.10">
    <property type="entry name" value="Ctag/Cox11"/>
    <property type="match status" value="1"/>
</dbReference>
<evidence type="ECO:0000256" key="1">
    <source>
        <dbReference type="ARBA" id="ARBA00004007"/>
    </source>
</evidence>
<dbReference type="InterPro" id="IPR023471">
    <property type="entry name" value="CtaG/Cox11_dom_sf"/>
</dbReference>
<organism evidence="13 14">
    <name type="scientific">Rhizobium soli</name>
    <dbReference type="NCBI Taxonomy" id="424798"/>
    <lineage>
        <taxon>Bacteria</taxon>
        <taxon>Pseudomonadati</taxon>
        <taxon>Pseudomonadota</taxon>
        <taxon>Alphaproteobacteria</taxon>
        <taxon>Hyphomicrobiales</taxon>
        <taxon>Rhizobiaceae</taxon>
        <taxon>Rhizobium/Agrobacterium group</taxon>
        <taxon>Rhizobium</taxon>
    </lineage>
</organism>
<gene>
    <name evidence="11" type="primary">ctaG</name>
    <name evidence="13" type="ORF">F4695_000845</name>
</gene>
<evidence type="ECO:0000256" key="4">
    <source>
        <dbReference type="ARBA" id="ARBA00015384"/>
    </source>
</evidence>
<evidence type="ECO:0000256" key="6">
    <source>
        <dbReference type="ARBA" id="ARBA00022692"/>
    </source>
</evidence>
<comment type="caution">
    <text evidence="13">The sequence shown here is derived from an EMBL/GenBank/DDBJ whole genome shotgun (WGS) entry which is preliminary data.</text>
</comment>
<keyword evidence="8 11" id="KW-1133">Transmembrane helix</keyword>
<dbReference type="SUPFAM" id="SSF110111">
    <property type="entry name" value="Ctag/Cox11"/>
    <property type="match status" value="1"/>
</dbReference>
<dbReference type="RefSeq" id="WP_113109604.1">
    <property type="nucleotide sequence ID" value="NZ_JACHBU010000002.1"/>
</dbReference>
<dbReference type="PANTHER" id="PTHR21320">
    <property type="entry name" value="CYTOCHROME C OXIDASE ASSEMBLY PROTEIN COX11-RELATED"/>
    <property type="match status" value="1"/>
</dbReference>
<keyword evidence="10 11" id="KW-0472">Membrane</keyword>
<keyword evidence="9 11" id="KW-0186">Copper</keyword>
<feature type="topological domain" description="Cytoplasmic" evidence="11">
    <location>
        <begin position="1"/>
        <end position="25"/>
    </location>
</feature>
<proteinExistence type="inferred from homology"/>
<evidence type="ECO:0000256" key="9">
    <source>
        <dbReference type="ARBA" id="ARBA00023008"/>
    </source>
</evidence>
<dbReference type="GO" id="GO:0008535">
    <property type="term" value="P:respiratory chain complex IV assembly"/>
    <property type="evidence" value="ECO:0007669"/>
    <property type="project" value="UniProtKB-UniRule"/>
</dbReference>
<keyword evidence="6 11" id="KW-0812">Transmembrane</keyword>
<comment type="similarity">
    <text evidence="3 11">Belongs to the COX11/CtaG family.</text>
</comment>
<protein>
    <recommendedName>
        <fullName evidence="4 11">Cytochrome c oxidase assembly protein CtaG</fullName>
    </recommendedName>
</protein>
<dbReference type="AlphaFoldDB" id="A0A7X0MSK2"/>
<dbReference type="PANTHER" id="PTHR21320:SF3">
    <property type="entry name" value="CYTOCHROME C OXIDASE ASSEMBLY PROTEIN COX11, MITOCHONDRIAL-RELATED"/>
    <property type="match status" value="1"/>
</dbReference>
<evidence type="ECO:0000256" key="2">
    <source>
        <dbReference type="ARBA" id="ARBA00004382"/>
    </source>
</evidence>
<dbReference type="InterPro" id="IPR007533">
    <property type="entry name" value="Cyt_c_oxidase_assmbl_CtaG"/>
</dbReference>
<dbReference type="FunFam" id="2.60.370.10:FF:000001">
    <property type="entry name" value="COX11 cytochrome c oxidase assembly homolog"/>
    <property type="match status" value="1"/>
</dbReference>
<dbReference type="Pfam" id="PF04442">
    <property type="entry name" value="CtaG_Cox11"/>
    <property type="match status" value="1"/>
</dbReference>
<name>A0A7X0MSK2_9HYPH</name>
<evidence type="ECO:0000256" key="10">
    <source>
        <dbReference type="ARBA" id="ARBA00023136"/>
    </source>
</evidence>
<comment type="subcellular location">
    <subcellularLocation>
        <location evidence="2 11">Cell inner membrane</location>
        <topology evidence="2 11">Single-pass type II membrane protein</topology>
        <orientation evidence="2 11">Periplasmic side</orientation>
    </subcellularLocation>
</comment>
<comment type="function">
    <text evidence="1 11">Exerts its effect at some terminal stage of cytochrome c oxidase synthesis, probably by being involved in the insertion of the copper B into subunit I.</text>
</comment>
<dbReference type="HAMAP" id="MF_00155">
    <property type="entry name" value="CtaG"/>
    <property type="match status" value="1"/>
</dbReference>
<accession>A0A7X0MSK2</accession>
<sequence length="214" mass="23212">MGGEVHGNGQGNAQRPGHGQAKRVSNAAIFAGCAVFVTCMVGAAYASVPLYRLFCQVTGYNGTTQRSEQYSDTILEKTIKVTFDANVSPGLNWDFKPSKPVELKIGETGQVSFTAKNRSPVATTGTAVFNVTPMEAAVYFNKVQCFCFTEQTLQPGQTIDMPVVFFVDPEIVKANETKNIKTITLSYTFYPGKEPPPKPVAALRNEVQDKGSKL</sequence>
<dbReference type="NCBIfam" id="NF003465">
    <property type="entry name" value="PRK05089.1"/>
    <property type="match status" value="1"/>
</dbReference>